<organism evidence="1 2">
    <name type="scientific">Penicillium desertorum</name>
    <dbReference type="NCBI Taxonomy" id="1303715"/>
    <lineage>
        <taxon>Eukaryota</taxon>
        <taxon>Fungi</taxon>
        <taxon>Dikarya</taxon>
        <taxon>Ascomycota</taxon>
        <taxon>Pezizomycotina</taxon>
        <taxon>Eurotiomycetes</taxon>
        <taxon>Eurotiomycetidae</taxon>
        <taxon>Eurotiales</taxon>
        <taxon>Aspergillaceae</taxon>
        <taxon>Penicillium</taxon>
    </lineage>
</organism>
<evidence type="ECO:0000313" key="1">
    <source>
        <dbReference type="EMBL" id="KAJ5462290.1"/>
    </source>
</evidence>
<comment type="caution">
    <text evidence="1">The sequence shown here is derived from an EMBL/GenBank/DDBJ whole genome shotgun (WGS) entry which is preliminary data.</text>
</comment>
<evidence type="ECO:0000313" key="2">
    <source>
        <dbReference type="Proteomes" id="UP001147760"/>
    </source>
</evidence>
<sequence length="95" mass="11098">MHIRNVILKSRLVQCEGYFVCAEVCHLQNHETCDKFLKRNVKTWNTDHRHRKPAEFGYGELQADHVVPTLDFVSESAKGLRSSADLYIREHMSRV</sequence>
<dbReference type="EMBL" id="JAPWDO010000007">
    <property type="protein sequence ID" value="KAJ5462290.1"/>
    <property type="molecule type" value="Genomic_DNA"/>
</dbReference>
<name>A0A9X0BHN3_9EURO</name>
<dbReference type="AlphaFoldDB" id="A0A9X0BHN3"/>
<dbReference type="Proteomes" id="UP001147760">
    <property type="component" value="Unassembled WGS sequence"/>
</dbReference>
<reference evidence="1" key="1">
    <citation type="submission" date="2022-12" db="EMBL/GenBank/DDBJ databases">
        <authorList>
            <person name="Petersen C."/>
        </authorList>
    </citation>
    <scope>NUCLEOTIDE SEQUENCE</scope>
    <source>
        <strain evidence="1">IBT 17660</strain>
    </source>
</reference>
<proteinExistence type="predicted"/>
<protein>
    <submittedName>
        <fullName evidence="1">Uncharacterized protein</fullName>
    </submittedName>
</protein>
<reference evidence="1" key="2">
    <citation type="journal article" date="2023" name="IMA Fungus">
        <title>Comparative genomic study of the Penicillium genus elucidates a diverse pangenome and 15 lateral gene transfer events.</title>
        <authorList>
            <person name="Petersen C."/>
            <person name="Sorensen T."/>
            <person name="Nielsen M.R."/>
            <person name="Sondergaard T.E."/>
            <person name="Sorensen J.L."/>
            <person name="Fitzpatrick D.A."/>
            <person name="Frisvad J.C."/>
            <person name="Nielsen K.L."/>
        </authorList>
    </citation>
    <scope>NUCLEOTIDE SEQUENCE</scope>
    <source>
        <strain evidence="1">IBT 17660</strain>
    </source>
</reference>
<gene>
    <name evidence="1" type="ORF">N7530_010495</name>
</gene>
<accession>A0A9X0BHN3</accession>
<keyword evidence="2" id="KW-1185">Reference proteome</keyword>